<feature type="region of interest" description="Disordered" evidence="1">
    <location>
        <begin position="102"/>
        <end position="127"/>
    </location>
</feature>
<sequence>MAPTFRSSRSGRQFSENTNRSRTNAADHDIFEGLPIRRWTRQNHTVSQDAKMDIPDNAGDSVKANQPFPELPMPKDSHLLAPHSRALLRAARAGYIYLRPAPKDTQSVEERETNEMEESTPATHMERSYTARRWTQLPRHVELPEVEFLAKRRTGLPSLYGASGAVTAAVPNGSQPMRKTKIRKVDPGTGNITIYDAWIPEGQKVEGEIRDEFQTSARQDVTITKATPAPGTVIEGVGVANAEGIVVASTAVESPTKRKGPPPPKRKGKGLRGKGRKKVMFAPGEGVEAGGEDQMAIDGEQDDDEEDEEDEEGDDGDDAEGGEETVKTEEVNAVEGTPQTVTHLKATAPTLDVDTTPSLPPSTADSNILPPQESRPPGSPEKSAYTNATEPQLPETPNVELIKARSESPEKPRTPVQPQSEQLTPPAVPVTSNEPTISNDQDIHDEIKLDPDVQDGEPSTGGPFIQHHTDLMEDVQHTQASAGSIGPVDNNQVTESAQPAEDKVPAVQTEVKAEQTTNSIGQLPSIETPAPSELASKPLAAASGKSPDLVGAFPSSLEKGPVQPAQTAGEVKIEQEESRTITATTTAPAPAQSMAPPPLIESVPAPDPIAAPATTSVSNIVPEPVSVPETATADGTSLENILDEAQSTKPPAKAELSESAPQTSVDQTAQPSDQAPPPS</sequence>
<comment type="caution">
    <text evidence="2">The sequence shown here is derived from an EMBL/GenBank/DDBJ whole genome shotgun (WGS) entry which is preliminary data.</text>
</comment>
<name>A0A1Q5QAJ7_TALAT</name>
<evidence type="ECO:0000313" key="3">
    <source>
        <dbReference type="Proteomes" id="UP000214365"/>
    </source>
</evidence>
<evidence type="ECO:0008006" key="4">
    <source>
        <dbReference type="Google" id="ProtNLM"/>
    </source>
</evidence>
<protein>
    <recommendedName>
        <fullName evidence="4">LYR family protein</fullName>
    </recommendedName>
</protein>
<feature type="compositionally biased region" description="Acidic residues" evidence="1">
    <location>
        <begin position="299"/>
        <end position="323"/>
    </location>
</feature>
<feature type="compositionally biased region" description="Basic and acidic residues" evidence="1">
    <location>
        <begin position="441"/>
        <end position="451"/>
    </location>
</feature>
<proteinExistence type="predicted"/>
<dbReference type="STRING" id="1441469.A0A1Q5QAJ7"/>
<accession>A0A1Q5QAJ7</accession>
<feature type="compositionally biased region" description="Basic and acidic residues" evidence="1">
    <location>
        <begin position="402"/>
        <end position="413"/>
    </location>
</feature>
<evidence type="ECO:0000313" key="2">
    <source>
        <dbReference type="EMBL" id="OKL62956.1"/>
    </source>
</evidence>
<feature type="compositionally biased region" description="Polar residues" evidence="1">
    <location>
        <begin position="659"/>
        <end position="673"/>
    </location>
</feature>
<dbReference type="OrthoDB" id="275715at2759"/>
<keyword evidence="3" id="KW-1185">Reference proteome</keyword>
<dbReference type="GeneID" id="31001726"/>
<organism evidence="2 3">
    <name type="scientific">Talaromyces atroroseus</name>
    <dbReference type="NCBI Taxonomy" id="1441469"/>
    <lineage>
        <taxon>Eukaryota</taxon>
        <taxon>Fungi</taxon>
        <taxon>Dikarya</taxon>
        <taxon>Ascomycota</taxon>
        <taxon>Pezizomycotina</taxon>
        <taxon>Eurotiomycetes</taxon>
        <taxon>Eurotiomycetidae</taxon>
        <taxon>Eurotiales</taxon>
        <taxon>Trichocomaceae</taxon>
        <taxon>Talaromyces</taxon>
        <taxon>Talaromyces sect. Trachyspermi</taxon>
    </lineage>
</organism>
<reference evidence="2 3" key="1">
    <citation type="submission" date="2015-06" db="EMBL/GenBank/DDBJ databases">
        <title>Talaromyces atroroseus IBT 11181 draft genome.</title>
        <authorList>
            <person name="Rasmussen K.B."/>
            <person name="Rasmussen S."/>
            <person name="Petersen B."/>
            <person name="Sicheritz-Ponten T."/>
            <person name="Mortensen U.H."/>
            <person name="Thrane U."/>
        </authorList>
    </citation>
    <scope>NUCLEOTIDE SEQUENCE [LARGE SCALE GENOMIC DNA]</scope>
    <source>
        <strain evidence="2 3">IBT 11181</strain>
    </source>
</reference>
<feature type="region of interest" description="Disordered" evidence="1">
    <location>
        <begin position="250"/>
        <end position="679"/>
    </location>
</feature>
<feature type="compositionally biased region" description="Polar residues" evidence="1">
    <location>
        <begin position="633"/>
        <end position="649"/>
    </location>
</feature>
<feature type="compositionally biased region" description="Pro residues" evidence="1">
    <location>
        <begin position="595"/>
        <end position="609"/>
    </location>
</feature>
<dbReference type="AlphaFoldDB" id="A0A1Q5QAJ7"/>
<feature type="region of interest" description="Disordered" evidence="1">
    <location>
        <begin position="1"/>
        <end position="30"/>
    </location>
</feature>
<dbReference type="RefSeq" id="XP_020123077.1">
    <property type="nucleotide sequence ID" value="XM_020261694.1"/>
</dbReference>
<feature type="compositionally biased region" description="Polar residues" evidence="1">
    <location>
        <begin position="353"/>
        <end position="366"/>
    </location>
</feature>
<feature type="compositionally biased region" description="Basic residues" evidence="1">
    <location>
        <begin position="257"/>
        <end position="279"/>
    </location>
</feature>
<feature type="compositionally biased region" description="Low complexity" evidence="1">
    <location>
        <begin position="580"/>
        <end position="594"/>
    </location>
</feature>
<evidence type="ECO:0000256" key="1">
    <source>
        <dbReference type="SAM" id="MobiDB-lite"/>
    </source>
</evidence>
<feature type="compositionally biased region" description="Polar residues" evidence="1">
    <location>
        <begin position="1"/>
        <end position="24"/>
    </location>
</feature>
<feature type="compositionally biased region" description="Polar residues" evidence="1">
    <location>
        <begin position="430"/>
        <end position="440"/>
    </location>
</feature>
<dbReference type="EMBL" id="LFMY01000002">
    <property type="protein sequence ID" value="OKL62956.1"/>
    <property type="molecule type" value="Genomic_DNA"/>
</dbReference>
<dbReference type="Proteomes" id="UP000214365">
    <property type="component" value="Unassembled WGS sequence"/>
</dbReference>
<gene>
    <name evidence="2" type="ORF">UA08_01971</name>
</gene>
<feature type="compositionally biased region" description="Basic and acidic residues" evidence="1">
    <location>
        <begin position="467"/>
        <end position="476"/>
    </location>
</feature>